<feature type="compositionally biased region" description="Basic and acidic residues" evidence="1">
    <location>
        <begin position="72"/>
        <end position="84"/>
    </location>
</feature>
<comment type="caution">
    <text evidence="2">The sequence shown here is derived from an EMBL/GenBank/DDBJ whole genome shotgun (WGS) entry which is preliminary data.</text>
</comment>
<gene>
    <name evidence="2" type="ORF">TM35_000111680</name>
</gene>
<feature type="compositionally biased region" description="Basic and acidic residues" evidence="1">
    <location>
        <begin position="16"/>
        <end position="36"/>
    </location>
</feature>
<dbReference type="GeneID" id="39984657"/>
<organism evidence="2 3">
    <name type="scientific">Trypanosoma theileri</name>
    <dbReference type="NCBI Taxonomy" id="67003"/>
    <lineage>
        <taxon>Eukaryota</taxon>
        <taxon>Discoba</taxon>
        <taxon>Euglenozoa</taxon>
        <taxon>Kinetoplastea</taxon>
        <taxon>Metakinetoplastina</taxon>
        <taxon>Trypanosomatida</taxon>
        <taxon>Trypanosomatidae</taxon>
        <taxon>Trypanosoma</taxon>
    </lineage>
</organism>
<feature type="region of interest" description="Disordered" evidence="1">
    <location>
        <begin position="1"/>
        <end position="139"/>
    </location>
</feature>
<protein>
    <submittedName>
        <fullName evidence="2">Uncharacterized protein</fullName>
    </submittedName>
</protein>
<evidence type="ECO:0000313" key="2">
    <source>
        <dbReference type="EMBL" id="ORC89634.1"/>
    </source>
</evidence>
<proteinExistence type="predicted"/>
<feature type="compositionally biased region" description="Acidic residues" evidence="1">
    <location>
        <begin position="1"/>
        <end position="10"/>
    </location>
</feature>
<keyword evidence="3" id="KW-1185">Reference proteome</keyword>
<feature type="compositionally biased region" description="Low complexity" evidence="1">
    <location>
        <begin position="100"/>
        <end position="116"/>
    </location>
</feature>
<feature type="compositionally biased region" description="Low complexity" evidence="1">
    <location>
        <begin position="60"/>
        <end position="71"/>
    </location>
</feature>
<evidence type="ECO:0000256" key="1">
    <source>
        <dbReference type="SAM" id="MobiDB-lite"/>
    </source>
</evidence>
<dbReference type="VEuPathDB" id="TriTrypDB:TM35_000111680"/>
<feature type="compositionally biased region" description="Basic and acidic residues" evidence="1">
    <location>
        <begin position="119"/>
        <end position="135"/>
    </location>
</feature>
<dbReference type="Proteomes" id="UP000192257">
    <property type="component" value="Unassembled WGS sequence"/>
</dbReference>
<dbReference type="EMBL" id="NBCO01000011">
    <property type="protein sequence ID" value="ORC89634.1"/>
    <property type="molecule type" value="Genomic_DNA"/>
</dbReference>
<dbReference type="AlphaFoldDB" id="A0A1X0NY75"/>
<feature type="non-terminal residue" evidence="2">
    <location>
        <position position="1"/>
    </location>
</feature>
<name>A0A1X0NY75_9TRYP</name>
<accession>A0A1X0NY75</accession>
<evidence type="ECO:0000313" key="3">
    <source>
        <dbReference type="Proteomes" id="UP000192257"/>
    </source>
</evidence>
<sequence length="153" mass="16723">KDDYDDDEFEASVSSVKKEEEPVKETCAEGTETSKDEYDDDFEMEGTPSTEVAPKKASKHSSISNGSSISEVKSEKSNSAHEIDEVPDVVENTAAPATASTSSRSSSSRSSSLSSSKEISLHDIGKSEKESDELYKKKKKGRFILVTQRQCEN</sequence>
<dbReference type="RefSeq" id="XP_028883700.1">
    <property type="nucleotide sequence ID" value="XM_029024877.1"/>
</dbReference>
<reference evidence="2 3" key="1">
    <citation type="submission" date="2017-03" db="EMBL/GenBank/DDBJ databases">
        <title>An alternative strategy for trypanosome survival in the mammalian bloodstream revealed through genome and transcriptome analysis of the ubiquitous bovine parasite Trypanosoma (Megatrypanum) theileri.</title>
        <authorList>
            <person name="Kelly S."/>
            <person name="Ivens A."/>
            <person name="Mott A."/>
            <person name="O'Neill E."/>
            <person name="Emms D."/>
            <person name="Macleod O."/>
            <person name="Voorheis P."/>
            <person name="Matthews J."/>
            <person name="Matthews K."/>
            <person name="Carrington M."/>
        </authorList>
    </citation>
    <scope>NUCLEOTIDE SEQUENCE [LARGE SCALE GENOMIC DNA]</scope>
    <source>
        <strain evidence="2">Edinburgh</strain>
    </source>
</reference>